<feature type="domain" description="HTH lacI-type" evidence="4">
    <location>
        <begin position="21"/>
        <end position="75"/>
    </location>
</feature>
<dbReference type="STRING" id="1577474.GA0111570_11120"/>
<dbReference type="Pfam" id="PF13377">
    <property type="entry name" value="Peripla_BP_3"/>
    <property type="match status" value="1"/>
</dbReference>
<evidence type="ECO:0000313" key="5">
    <source>
        <dbReference type="EMBL" id="SDB94547.1"/>
    </source>
</evidence>
<dbReference type="Pfam" id="PF00356">
    <property type="entry name" value="LacI"/>
    <property type="match status" value="1"/>
</dbReference>
<dbReference type="EMBL" id="FMYF01000011">
    <property type="protein sequence ID" value="SDB94547.1"/>
    <property type="molecule type" value="Genomic_DNA"/>
</dbReference>
<dbReference type="OrthoDB" id="9785139at2"/>
<proteinExistence type="predicted"/>
<organism evidence="5 6">
    <name type="scientific">Raineyella antarctica</name>
    <dbReference type="NCBI Taxonomy" id="1577474"/>
    <lineage>
        <taxon>Bacteria</taxon>
        <taxon>Bacillati</taxon>
        <taxon>Actinomycetota</taxon>
        <taxon>Actinomycetes</taxon>
        <taxon>Propionibacteriales</taxon>
        <taxon>Propionibacteriaceae</taxon>
        <taxon>Raineyella</taxon>
    </lineage>
</organism>
<dbReference type="PANTHER" id="PTHR30146">
    <property type="entry name" value="LACI-RELATED TRANSCRIPTIONAL REPRESSOR"/>
    <property type="match status" value="1"/>
</dbReference>
<dbReference type="PANTHER" id="PTHR30146:SF153">
    <property type="entry name" value="LACTOSE OPERON REPRESSOR"/>
    <property type="match status" value="1"/>
</dbReference>
<dbReference type="RefSeq" id="WP_092612623.1">
    <property type="nucleotide sequence ID" value="NZ_FMYF01000011.1"/>
</dbReference>
<evidence type="ECO:0000256" key="2">
    <source>
        <dbReference type="ARBA" id="ARBA00023125"/>
    </source>
</evidence>
<dbReference type="CDD" id="cd01392">
    <property type="entry name" value="HTH_LacI"/>
    <property type="match status" value="1"/>
</dbReference>
<dbReference type="SUPFAM" id="SSF53822">
    <property type="entry name" value="Periplasmic binding protein-like I"/>
    <property type="match status" value="1"/>
</dbReference>
<evidence type="ECO:0000259" key="4">
    <source>
        <dbReference type="PROSITE" id="PS50932"/>
    </source>
</evidence>
<dbReference type="Gene3D" id="3.40.50.2300">
    <property type="match status" value="2"/>
</dbReference>
<dbReference type="PROSITE" id="PS50932">
    <property type="entry name" value="HTH_LACI_2"/>
    <property type="match status" value="1"/>
</dbReference>
<dbReference type="SMART" id="SM00354">
    <property type="entry name" value="HTH_LACI"/>
    <property type="match status" value="1"/>
</dbReference>
<keyword evidence="1" id="KW-0805">Transcription regulation</keyword>
<sequence>MTHDVQDQPSRRGGVSWSQGATARDVAALAGVSTQTVSRVANGAQNVSPDTRQRVQDAMATLGYAPNAAARMLKAGRSDTIGVVAHHLSRTGEAHIVEAVCSTARSRGYNILLTDAGSGSVEETNHAILQSRRGVAGLVVLGLETREVERLRFPRNLPLVMADSRPLSVPGVGFDQVGGARLAVEHLLGLGRRTVHLVAGPLESVQSQQREAGWREALAAAGRPAPQPMYGDWSPASGYRIGKELAGDPAVEAIFVGNDEMASGVLRALHEAGRRIPDDVAVVGFDDISAECLWPPLTSVHQDFRAVGEGLVQLLVEQIEGRDGSRHVTAVQSRLVPARLVVRESSAARRQPSMVPDPSRRGEVA</sequence>
<accession>A0A1G6HJN4</accession>
<reference evidence="5 6" key="1">
    <citation type="submission" date="2016-06" db="EMBL/GenBank/DDBJ databases">
        <authorList>
            <person name="Olsen C.W."/>
            <person name="Carey S."/>
            <person name="Hinshaw L."/>
            <person name="Karasin A.I."/>
        </authorList>
    </citation>
    <scope>NUCLEOTIDE SEQUENCE [LARGE SCALE GENOMIC DNA]</scope>
    <source>
        <strain evidence="5 6">LZ-22</strain>
    </source>
</reference>
<evidence type="ECO:0000256" key="1">
    <source>
        <dbReference type="ARBA" id="ARBA00023015"/>
    </source>
</evidence>
<dbReference type="InterPro" id="IPR028082">
    <property type="entry name" value="Peripla_BP_I"/>
</dbReference>
<dbReference type="GO" id="GO:0003700">
    <property type="term" value="F:DNA-binding transcription factor activity"/>
    <property type="evidence" value="ECO:0007669"/>
    <property type="project" value="TreeGrafter"/>
</dbReference>
<dbReference type="Gene3D" id="1.10.260.40">
    <property type="entry name" value="lambda repressor-like DNA-binding domains"/>
    <property type="match status" value="1"/>
</dbReference>
<dbReference type="CDD" id="cd01574">
    <property type="entry name" value="PBP1_LacI"/>
    <property type="match status" value="1"/>
</dbReference>
<dbReference type="InterPro" id="IPR000843">
    <property type="entry name" value="HTH_LacI"/>
</dbReference>
<evidence type="ECO:0000313" key="6">
    <source>
        <dbReference type="Proteomes" id="UP000199086"/>
    </source>
</evidence>
<dbReference type="SUPFAM" id="SSF47413">
    <property type="entry name" value="lambda repressor-like DNA-binding domains"/>
    <property type="match status" value="1"/>
</dbReference>
<keyword evidence="2 5" id="KW-0238">DNA-binding</keyword>
<gene>
    <name evidence="5" type="ORF">GA0111570_11120</name>
</gene>
<dbReference type="AlphaFoldDB" id="A0A1G6HJN4"/>
<protein>
    <submittedName>
        <fullName evidence="5">DNA-binding transcriptional regulator, LacI/PurR family</fullName>
    </submittedName>
</protein>
<dbReference type="GO" id="GO:0000976">
    <property type="term" value="F:transcription cis-regulatory region binding"/>
    <property type="evidence" value="ECO:0007669"/>
    <property type="project" value="TreeGrafter"/>
</dbReference>
<dbReference type="InterPro" id="IPR010982">
    <property type="entry name" value="Lambda_DNA-bd_dom_sf"/>
</dbReference>
<name>A0A1G6HJN4_9ACTN</name>
<dbReference type="Proteomes" id="UP000199086">
    <property type="component" value="Unassembled WGS sequence"/>
</dbReference>
<dbReference type="InterPro" id="IPR046335">
    <property type="entry name" value="LacI/GalR-like_sensor"/>
</dbReference>
<keyword evidence="6" id="KW-1185">Reference proteome</keyword>
<keyword evidence="3" id="KW-0804">Transcription</keyword>
<evidence type="ECO:0000256" key="3">
    <source>
        <dbReference type="ARBA" id="ARBA00023163"/>
    </source>
</evidence>